<evidence type="ECO:0000256" key="6">
    <source>
        <dbReference type="ARBA" id="ARBA00022946"/>
    </source>
</evidence>
<sequence length="936" mass="104300">MQDYEGFYKAAFKLFDGRVYKDYLRRFCYGVEASCYSYIPKLVLMLKSEKEIIKAFELSRKFNTPLCFRGAGTSLSGQSSCDTVLVCLDFSWDHMKVSRDANSINLGCGVIGENANKALKPLGKKIGPDPATIAAAQIGGIVNNNSSGMCCGVKQNSYNTLKSIRVILGDGTTLDSSDGLSVASFRNSHKELIEQILNLRSQILADTELCELIRRKYKIKNTTGYSINALLDYSDPIDIITHLFIGSEGTLGFVSSVELECVNDEKFKACALLFYDDILKAAKVVEILAKFENEISSAEIMDYGSLKAASKFKGVSEILPDIKDGEVCILIQSQNNSQDRLNEQIQKIKDAIKDYPTSQEMKFSFDESEFANWWKIRKGIFPIAATAKRPGSSVITEDICFEIKDLGEGIKSLQELFKKHGFEDSAIIFGHALAGNLHFIITPDLNQNSEFESFANLVEDMSMMVSNFGGSIKAEHGTGRMVAPFVELEWGAKAYAINRKIKEIFDPHTLINPDVIITDDKEIYKKNIKQSAIIGNEFDDCVECGFCEKNCPSNKLTLSPRQRIALKREIQRLGALSDKASKKLLKELKDGAKYFLNESCAACSMCEELCPVGLNTANLALNERIAYASDTSKKIAQLANSNFTTTLNGAKFALTASNLLNTNMIRKLSFKANEIIKTPVLREYLPRKNSYKLMDKNYGFNESVVYFSSCLNRSFAPNQNLNDKRPIQEVFESLCKKAKINVIYPNEINDMCCGKVFTNYPDTKELNRAKNIDILKVATNDGKYPVVIDHGACSYELIKSLKDRFEIYDLSEYLLKFIAPKLTISKANHAIGLYTMCASKKLGLDSTMSSLARICTNGQILIDEKTACCGFAGYKGFFTPKLNLHATMKFKRFYQNSAVNIGFSNSSTCEIGLSEASGFSWQHIAYLLDSVSISQK</sequence>
<dbReference type="InterPro" id="IPR016169">
    <property type="entry name" value="FAD-bd_PCMH_sub2"/>
</dbReference>
<proteinExistence type="inferred from homology"/>
<dbReference type="SUPFAM" id="SSF56176">
    <property type="entry name" value="FAD-binding/transporter-associated domain-like"/>
    <property type="match status" value="1"/>
</dbReference>
<dbReference type="Gene3D" id="3.30.465.10">
    <property type="match status" value="1"/>
</dbReference>
<comment type="cofactor">
    <cofactor evidence="1">
        <name>FAD</name>
        <dbReference type="ChEBI" id="CHEBI:57692"/>
    </cofactor>
</comment>
<reference evidence="14" key="2">
    <citation type="journal article" date="2017" name="Genome Biol. Evol.">
        <title>Comparative genomic analysis identifies a Campylobacter clade deficient in selenium metabolism.</title>
        <authorList>
            <person name="Miller W.G."/>
            <person name="Yee E."/>
            <person name="Lopes B.S."/>
            <person name="Chapman M.H."/>
            <person name="Huynh S."/>
            <person name="Bono J.L."/>
            <person name="Parker C.T."/>
            <person name="Strachan N.J.C."/>
            <person name="Forbes K.J."/>
        </authorList>
    </citation>
    <scope>NUCLEOTIDE SEQUENCE [LARGE SCALE GENOMIC DNA]</scope>
    <source>
        <strain evidence="14">NCTC 13004</strain>
    </source>
</reference>
<keyword evidence="4" id="KW-0479">Metal-binding</keyword>
<dbReference type="PROSITE" id="PS00198">
    <property type="entry name" value="4FE4S_FER_1"/>
    <property type="match status" value="2"/>
</dbReference>
<dbReference type="Pfam" id="PF13183">
    <property type="entry name" value="Fer4_8"/>
    <property type="match status" value="1"/>
</dbReference>
<feature type="domain" description="4Fe-4S ferredoxin-type" evidence="11">
    <location>
        <begin position="592"/>
        <end position="620"/>
    </location>
</feature>
<dbReference type="SUPFAM" id="SSF46548">
    <property type="entry name" value="alpha-helical ferredoxin"/>
    <property type="match status" value="1"/>
</dbReference>
<dbReference type="Gene3D" id="3.30.70.2740">
    <property type="match status" value="1"/>
</dbReference>
<dbReference type="InterPro" id="IPR009051">
    <property type="entry name" value="Helical_ferredxn"/>
</dbReference>
<dbReference type="InterPro" id="IPR016164">
    <property type="entry name" value="FAD-linked_Oxase-like_C"/>
</dbReference>
<feature type="domain" description="FAD-binding PCMH-type" evidence="12">
    <location>
        <begin position="36"/>
        <end position="264"/>
    </location>
</feature>
<evidence type="ECO:0000259" key="12">
    <source>
        <dbReference type="PROSITE" id="PS51387"/>
    </source>
</evidence>
<dbReference type="GO" id="GO:0008720">
    <property type="term" value="F:D-lactate dehydrogenase (NAD+) activity"/>
    <property type="evidence" value="ECO:0007669"/>
    <property type="project" value="TreeGrafter"/>
</dbReference>
<dbReference type="GO" id="GO:0071949">
    <property type="term" value="F:FAD binding"/>
    <property type="evidence" value="ECO:0007669"/>
    <property type="project" value="InterPro"/>
</dbReference>
<gene>
    <name evidence="13" type="ORF">CLAN_0032</name>
</gene>
<reference evidence="14" key="1">
    <citation type="journal article" date="2017" name="Genome Biol. Evol.">
        <title>Comparative Genomic Analysis Identifies a Campylobacter Clade Deficient in Selenium Metabolism.</title>
        <authorList>
            <person name="Miller W.G."/>
            <person name="Yee E."/>
            <person name="Lopes B.S."/>
            <person name="Chapman M.H."/>
            <person name="Huynh S."/>
            <person name="Bono J.L."/>
            <person name="Parker C.T."/>
            <person name="Strachan N.J.C."/>
            <person name="Forbes K.J."/>
        </authorList>
    </citation>
    <scope>NUCLEOTIDE SEQUENCE [LARGE SCALE GENOMIC DNA]</scope>
    <source>
        <strain evidence="14">NCTC 13004</strain>
    </source>
</reference>
<dbReference type="InterPro" id="IPR016166">
    <property type="entry name" value="FAD-bd_PCMH"/>
</dbReference>
<evidence type="ECO:0000256" key="7">
    <source>
        <dbReference type="ARBA" id="ARBA00023002"/>
    </source>
</evidence>
<dbReference type="InterPro" id="IPR036318">
    <property type="entry name" value="FAD-bd_PCMH-like_sf"/>
</dbReference>
<dbReference type="InterPro" id="IPR017896">
    <property type="entry name" value="4Fe4S_Fe-S-bd"/>
</dbReference>
<accession>A0A1X9SKQ2</accession>
<evidence type="ECO:0000256" key="3">
    <source>
        <dbReference type="ARBA" id="ARBA00022630"/>
    </source>
</evidence>
<feature type="domain" description="4Fe-4S ferredoxin-type" evidence="11">
    <location>
        <begin position="530"/>
        <end position="561"/>
    </location>
</feature>
<comment type="similarity">
    <text evidence="2">Belongs to the FAD-binding oxidoreductase/transferase type 4 family.</text>
</comment>
<dbReference type="Pfam" id="PF02913">
    <property type="entry name" value="FAD-oxidase_C"/>
    <property type="match status" value="1"/>
</dbReference>
<dbReference type="InterPro" id="IPR006094">
    <property type="entry name" value="Oxid_FAD_bind_N"/>
</dbReference>
<evidence type="ECO:0000256" key="4">
    <source>
        <dbReference type="ARBA" id="ARBA00022723"/>
    </source>
</evidence>
<dbReference type="PANTHER" id="PTHR11748">
    <property type="entry name" value="D-LACTATE DEHYDROGENASE"/>
    <property type="match status" value="1"/>
</dbReference>
<keyword evidence="7" id="KW-0560">Oxidoreductase</keyword>
<evidence type="ECO:0000256" key="1">
    <source>
        <dbReference type="ARBA" id="ARBA00001974"/>
    </source>
</evidence>
<dbReference type="AlphaFoldDB" id="A0A1X9SKQ2"/>
<dbReference type="Pfam" id="PF02754">
    <property type="entry name" value="CCG"/>
    <property type="match status" value="2"/>
</dbReference>
<dbReference type="InterPro" id="IPR017900">
    <property type="entry name" value="4Fe4S_Fe_S_CS"/>
</dbReference>
<dbReference type="EC" id="1.1.2.4" evidence="10"/>
<dbReference type="GeneID" id="46920507"/>
<dbReference type="Gene3D" id="1.10.1060.10">
    <property type="entry name" value="Alpha-helical ferredoxin"/>
    <property type="match status" value="1"/>
</dbReference>
<keyword evidence="6" id="KW-0809">Transit peptide</keyword>
<evidence type="ECO:0000256" key="2">
    <source>
        <dbReference type="ARBA" id="ARBA00008000"/>
    </source>
</evidence>
<dbReference type="PROSITE" id="PS51387">
    <property type="entry name" value="FAD_PCMH"/>
    <property type="match status" value="1"/>
</dbReference>
<evidence type="ECO:0000256" key="8">
    <source>
        <dbReference type="ARBA" id="ARBA00023004"/>
    </source>
</evidence>
<keyword evidence="9" id="KW-0411">Iron-sulfur</keyword>
<evidence type="ECO:0000313" key="13">
    <source>
        <dbReference type="EMBL" id="ARQ96816.1"/>
    </source>
</evidence>
<dbReference type="InterPro" id="IPR004017">
    <property type="entry name" value="Cys_rich_dom"/>
</dbReference>
<dbReference type="PANTHER" id="PTHR11748:SF111">
    <property type="entry name" value="D-LACTATE DEHYDROGENASE, MITOCHONDRIAL-RELATED"/>
    <property type="match status" value="1"/>
</dbReference>
<keyword evidence="8" id="KW-0408">Iron</keyword>
<dbReference type="PROSITE" id="PS51379">
    <property type="entry name" value="4FE4S_FER_2"/>
    <property type="match status" value="2"/>
</dbReference>
<evidence type="ECO:0000256" key="9">
    <source>
        <dbReference type="ARBA" id="ARBA00023014"/>
    </source>
</evidence>
<dbReference type="RefSeq" id="WP_100590274.1">
    <property type="nucleotide sequence ID" value="NZ_CP015578.1"/>
</dbReference>
<evidence type="ECO:0000313" key="14">
    <source>
        <dbReference type="Proteomes" id="UP000202031"/>
    </source>
</evidence>
<dbReference type="InterPro" id="IPR004113">
    <property type="entry name" value="FAD-bd_oxidored_4_C"/>
</dbReference>
<keyword evidence="5" id="KW-0274">FAD</keyword>
<dbReference type="KEGG" id="clx:CLAN_0032"/>
<evidence type="ECO:0000256" key="10">
    <source>
        <dbReference type="ARBA" id="ARBA00038897"/>
    </source>
</evidence>
<protein>
    <recommendedName>
        <fullName evidence="10">D-lactate dehydrogenase (cytochrome)</fullName>
        <ecNumber evidence="10">1.1.2.4</ecNumber>
    </recommendedName>
</protein>
<evidence type="ECO:0000259" key="11">
    <source>
        <dbReference type="PROSITE" id="PS51379"/>
    </source>
</evidence>
<evidence type="ECO:0000256" key="5">
    <source>
        <dbReference type="ARBA" id="ARBA00022827"/>
    </source>
</evidence>
<dbReference type="SUPFAM" id="SSF55103">
    <property type="entry name" value="FAD-linked oxidases, C-terminal domain"/>
    <property type="match status" value="1"/>
</dbReference>
<organism evidence="13 14">
    <name type="scientific">Campylobacter lanienae NCTC 13004</name>
    <dbReference type="NCBI Taxonomy" id="1031753"/>
    <lineage>
        <taxon>Bacteria</taxon>
        <taxon>Pseudomonadati</taxon>
        <taxon>Campylobacterota</taxon>
        <taxon>Epsilonproteobacteria</taxon>
        <taxon>Campylobacterales</taxon>
        <taxon>Campylobacteraceae</taxon>
        <taxon>Campylobacter</taxon>
    </lineage>
</organism>
<dbReference type="Pfam" id="PF01565">
    <property type="entry name" value="FAD_binding_4"/>
    <property type="match status" value="1"/>
</dbReference>
<name>A0A1X9SKQ2_9BACT</name>
<keyword evidence="3" id="KW-0285">Flavoprotein</keyword>
<dbReference type="GO" id="GO:0004458">
    <property type="term" value="F:D-lactate dehydrogenase (cytochrome) activity"/>
    <property type="evidence" value="ECO:0007669"/>
    <property type="project" value="UniProtKB-EC"/>
</dbReference>
<dbReference type="Proteomes" id="UP000202031">
    <property type="component" value="Chromosome"/>
</dbReference>
<dbReference type="GO" id="GO:0051536">
    <property type="term" value="F:iron-sulfur cluster binding"/>
    <property type="evidence" value="ECO:0007669"/>
    <property type="project" value="UniProtKB-KW"/>
</dbReference>
<dbReference type="GO" id="GO:1903457">
    <property type="term" value="P:lactate catabolic process"/>
    <property type="evidence" value="ECO:0007669"/>
    <property type="project" value="TreeGrafter"/>
</dbReference>
<dbReference type="GO" id="GO:0046872">
    <property type="term" value="F:metal ion binding"/>
    <property type="evidence" value="ECO:0007669"/>
    <property type="project" value="UniProtKB-KW"/>
</dbReference>
<dbReference type="EMBL" id="CP015578">
    <property type="protein sequence ID" value="ARQ96816.1"/>
    <property type="molecule type" value="Genomic_DNA"/>
</dbReference>